<evidence type="ECO:0000313" key="10">
    <source>
        <dbReference type="Proteomes" id="UP000460298"/>
    </source>
</evidence>
<sequence>MNRLLIARLSFAPLSPARLLFAALLLALLPVGTMAERPAAEKYLYRVSIKGAITPATMGTLRRAVEKANEKATELRVAGNNDPSAVALLVTLDTPGGLMASMDEMIRDIINSKVPVITYVSPPGASCGSAGVYILMASHVAAMAPATNIGSATPVQMSPGGQEKPAPGEKTDRIPEEAGADDALNMKRKLLHHAIAQIRGLAEFHGRNASFAESTITRAENVTSTEALRLRAIDVLAISETELLQQIEGRTVRMTDGTITLSLKEATVVDVEDDFRDRLLLLIADPNLAYILMMIGIVGIMAEIQYPGSIFPGVIGSICLILGLYAMQTLPVNWAGFGLILLGFLFFILEVKIISYGMLSIAGAISILLGSILMAKSGDDVASVSLMTALTTSGLAMLVSLFLVYKAAQAMRRTPVSGEEALFQETGKVIHEVRENDGRIFIHGEYWNARSEDGSVIAVGSSIRPVRRDGMLLFVKVVTEEKNG</sequence>
<feature type="transmembrane region" description="Helical" evidence="6">
    <location>
        <begin position="332"/>
        <end position="349"/>
    </location>
</feature>
<evidence type="ECO:0000256" key="2">
    <source>
        <dbReference type="ARBA" id="ARBA00022692"/>
    </source>
</evidence>
<dbReference type="Gene3D" id="2.40.50.140">
    <property type="entry name" value="Nucleic acid-binding proteins"/>
    <property type="match status" value="1"/>
</dbReference>
<dbReference type="Gene3D" id="3.90.226.10">
    <property type="entry name" value="2-enoyl-CoA Hydratase, Chain A, domain 1"/>
    <property type="match status" value="1"/>
</dbReference>
<dbReference type="PANTHER" id="PTHR33507:SF4">
    <property type="entry name" value="NODULATION COMPETITIVENESS PROTEIN NFED"/>
    <property type="match status" value="1"/>
</dbReference>
<feature type="domain" description="NfeD-like C-terminal" evidence="7">
    <location>
        <begin position="420"/>
        <end position="476"/>
    </location>
</feature>
<dbReference type="GO" id="GO:0016020">
    <property type="term" value="C:membrane"/>
    <property type="evidence" value="ECO:0007669"/>
    <property type="project" value="UniProtKB-SubCell"/>
</dbReference>
<evidence type="ECO:0000256" key="1">
    <source>
        <dbReference type="ARBA" id="ARBA00004141"/>
    </source>
</evidence>
<evidence type="ECO:0000313" key="9">
    <source>
        <dbReference type="EMBL" id="KAB2929779.1"/>
    </source>
</evidence>
<dbReference type="Pfam" id="PF01957">
    <property type="entry name" value="NfeD"/>
    <property type="match status" value="1"/>
</dbReference>
<dbReference type="SUPFAM" id="SSF52096">
    <property type="entry name" value="ClpP/crotonase"/>
    <property type="match status" value="1"/>
</dbReference>
<evidence type="ECO:0000259" key="7">
    <source>
        <dbReference type="Pfam" id="PF01957"/>
    </source>
</evidence>
<dbReference type="SUPFAM" id="SSF141322">
    <property type="entry name" value="NfeD domain-like"/>
    <property type="match status" value="1"/>
</dbReference>
<evidence type="ECO:0000256" key="5">
    <source>
        <dbReference type="SAM" id="MobiDB-lite"/>
    </source>
</evidence>
<accession>A0A833GY84</accession>
<evidence type="ECO:0000256" key="3">
    <source>
        <dbReference type="ARBA" id="ARBA00022989"/>
    </source>
</evidence>
<keyword evidence="4 6" id="KW-0472">Membrane</keyword>
<dbReference type="InterPro" id="IPR029045">
    <property type="entry name" value="ClpP/crotonase-like_dom_sf"/>
</dbReference>
<feature type="transmembrane region" description="Helical" evidence="6">
    <location>
        <begin position="381"/>
        <end position="405"/>
    </location>
</feature>
<keyword evidence="2 6" id="KW-0812">Transmembrane</keyword>
<evidence type="ECO:0000259" key="8">
    <source>
        <dbReference type="Pfam" id="PF24961"/>
    </source>
</evidence>
<dbReference type="Pfam" id="PF24961">
    <property type="entry name" value="NfeD_membrane"/>
    <property type="match status" value="1"/>
</dbReference>
<comment type="subcellular location">
    <subcellularLocation>
        <location evidence="1">Membrane</location>
        <topology evidence="1">Multi-pass membrane protein</topology>
    </subcellularLocation>
</comment>
<dbReference type="InterPro" id="IPR012340">
    <property type="entry name" value="NA-bd_OB-fold"/>
</dbReference>
<dbReference type="InterPro" id="IPR056739">
    <property type="entry name" value="NfeD_membrane"/>
</dbReference>
<dbReference type="InterPro" id="IPR002810">
    <property type="entry name" value="NfeD-like_C"/>
</dbReference>
<dbReference type="Proteomes" id="UP000460298">
    <property type="component" value="Unassembled WGS sequence"/>
</dbReference>
<evidence type="ECO:0000256" key="6">
    <source>
        <dbReference type="SAM" id="Phobius"/>
    </source>
</evidence>
<dbReference type="InterPro" id="IPR052165">
    <property type="entry name" value="Membrane_assoc_protease"/>
</dbReference>
<feature type="domain" description="NfeD integral membrane" evidence="8">
    <location>
        <begin position="287"/>
        <end position="403"/>
    </location>
</feature>
<feature type="transmembrane region" description="Helical" evidence="6">
    <location>
        <begin position="356"/>
        <end position="375"/>
    </location>
</feature>
<feature type="region of interest" description="Disordered" evidence="5">
    <location>
        <begin position="151"/>
        <end position="174"/>
    </location>
</feature>
<dbReference type="AlphaFoldDB" id="A0A833GY84"/>
<reference evidence="9 10" key="1">
    <citation type="submission" date="2019-10" db="EMBL/GenBank/DDBJ databases">
        <title>Extracellular Electron Transfer in a Candidatus Methanoperedens spp. Enrichment Culture.</title>
        <authorList>
            <person name="Berger S."/>
            <person name="Rangel Shaw D."/>
            <person name="Berben T."/>
            <person name="In 'T Zandt M."/>
            <person name="Frank J."/>
            <person name="Reimann J."/>
            <person name="Jetten M.S.M."/>
            <person name="Welte C.U."/>
        </authorList>
    </citation>
    <scope>NUCLEOTIDE SEQUENCE [LARGE SCALE GENOMIC DNA]</scope>
    <source>
        <strain evidence="9">SB12</strain>
    </source>
</reference>
<dbReference type="CDD" id="cd07020">
    <property type="entry name" value="Clp_protease_NfeD_1"/>
    <property type="match status" value="1"/>
</dbReference>
<dbReference type="PANTHER" id="PTHR33507">
    <property type="entry name" value="INNER MEMBRANE PROTEIN YBBJ"/>
    <property type="match status" value="1"/>
</dbReference>
<name>A0A833GY84_9LEPT</name>
<keyword evidence="3 6" id="KW-1133">Transmembrane helix</keyword>
<feature type="transmembrane region" description="Helical" evidence="6">
    <location>
        <begin position="309"/>
        <end position="326"/>
    </location>
</feature>
<organism evidence="9 10">
    <name type="scientific">Leptonema illini</name>
    <dbReference type="NCBI Taxonomy" id="183"/>
    <lineage>
        <taxon>Bacteria</taxon>
        <taxon>Pseudomonadati</taxon>
        <taxon>Spirochaetota</taxon>
        <taxon>Spirochaetia</taxon>
        <taxon>Leptospirales</taxon>
        <taxon>Leptospiraceae</taxon>
        <taxon>Leptonema</taxon>
    </lineage>
</organism>
<dbReference type="EMBL" id="WBUI01000026">
    <property type="protein sequence ID" value="KAB2929779.1"/>
    <property type="molecule type" value="Genomic_DNA"/>
</dbReference>
<gene>
    <name evidence="9" type="ORF">F9K24_18630</name>
</gene>
<proteinExistence type="predicted"/>
<protein>
    <submittedName>
        <fullName evidence="9">Nodulation protein NfeD</fullName>
    </submittedName>
</protein>
<feature type="transmembrane region" description="Helical" evidence="6">
    <location>
        <begin position="279"/>
        <end position="302"/>
    </location>
</feature>
<evidence type="ECO:0000256" key="4">
    <source>
        <dbReference type="ARBA" id="ARBA00023136"/>
    </source>
</evidence>
<comment type="caution">
    <text evidence="9">The sequence shown here is derived from an EMBL/GenBank/DDBJ whole genome shotgun (WGS) entry which is preliminary data.</text>
</comment>